<reference evidence="2 3" key="1">
    <citation type="submission" date="2021-12" db="EMBL/GenBank/DDBJ databases">
        <title>High titer production of polyol ester of fatty acids by Rhodotorula paludigena BS15 towards product separation-free biomass refinery.</title>
        <authorList>
            <person name="Mano J."/>
            <person name="Ono H."/>
            <person name="Tanaka T."/>
            <person name="Naito K."/>
            <person name="Sushida H."/>
            <person name="Ike M."/>
            <person name="Tokuyasu K."/>
            <person name="Kitaoka M."/>
        </authorList>
    </citation>
    <scope>NUCLEOTIDE SEQUENCE [LARGE SCALE GENOMIC DNA]</scope>
    <source>
        <strain evidence="2 3">BS15</strain>
    </source>
</reference>
<evidence type="ECO:0000313" key="2">
    <source>
        <dbReference type="EMBL" id="GJN90173.1"/>
    </source>
</evidence>
<feature type="region of interest" description="Disordered" evidence="1">
    <location>
        <begin position="351"/>
        <end position="378"/>
    </location>
</feature>
<feature type="compositionally biased region" description="Basic and acidic residues" evidence="1">
    <location>
        <begin position="451"/>
        <end position="472"/>
    </location>
</feature>
<dbReference type="Proteomes" id="UP001342314">
    <property type="component" value="Unassembled WGS sequence"/>
</dbReference>
<gene>
    <name evidence="2" type="ORF">Rhopal_003172-T1</name>
</gene>
<sequence length="733" mass="80743">MPGSSMEGTALPPVAPADVDMQRSDADDGGVPGIFAAADFEKMISRRNETIAYLEPGKNWETALSRDGELEELVHEIAQLDCTKAAAMLRKITDDSNFLRVYQQPGGSICIGNYILNLINAVAGGFVFLTSATGRKAFWRKIFPLIERFFVHGGKLLVVIPIGEISEGALVDLRTWSAVFSKLAGESGGSLRFAFVDGFENQQSWHIKLGFGIAPGGAGFCWQTGSNFNSRAVGVDGIGVRSEKQRRRAPKSAESFEVRLHDLSNPVDEEFRKQWEDVFRLFRDAASAGWLIYDTPSLNDYLASRTRTRTINDIRLAKKSFLSQHLISLQHANASGKRRDDEQQTAVGLAAGPSFAPSSDEDGEAVQPAQVRRAADKTANRGSGVLYVRVSAERQRKLRKLQQKMRDNLERPHHTARTVEERLLLANLNADILDELQQEHPAWTKSIEQLRKKGENQPRSEPVRANRLDKPAAPDSSDLSELEYSDSWDLGASDDDDGALDRLAAQLKGKQPVRVPGPRRATSPAPLDLDSPAPQAGDYIYAETDASAYEADDEVLVVKARRRAKGKGKEQVEAGASAESGDEKKKGKKGKKGGPRKNSGAPEKVGGSCDFCGRPREQAHRRTLGVIGRFPNKLACPACQQKADHGGKRYDAFDEFARYCRGELGTHGNTNVVDEMCSVCTRDGTHFSKKHPFQTKIINNDRRTVCARCALQIKNHSSEWSTWDDVMQGMPPL</sequence>
<feature type="compositionally biased region" description="Basic residues" evidence="1">
    <location>
        <begin position="586"/>
        <end position="595"/>
    </location>
</feature>
<evidence type="ECO:0000313" key="3">
    <source>
        <dbReference type="Proteomes" id="UP001342314"/>
    </source>
</evidence>
<feature type="region of interest" description="Disordered" evidence="1">
    <location>
        <begin position="1"/>
        <end position="25"/>
    </location>
</feature>
<feature type="compositionally biased region" description="Acidic residues" evidence="1">
    <location>
        <begin position="478"/>
        <end position="498"/>
    </location>
</feature>
<protein>
    <submittedName>
        <fullName evidence="2">Uncharacterized protein</fullName>
    </submittedName>
</protein>
<accession>A0AAV5GNA7</accession>
<name>A0AAV5GNA7_9BASI</name>
<feature type="region of interest" description="Disordered" evidence="1">
    <location>
        <begin position="562"/>
        <end position="609"/>
    </location>
</feature>
<organism evidence="2 3">
    <name type="scientific">Rhodotorula paludigena</name>
    <dbReference type="NCBI Taxonomy" id="86838"/>
    <lineage>
        <taxon>Eukaryota</taxon>
        <taxon>Fungi</taxon>
        <taxon>Dikarya</taxon>
        <taxon>Basidiomycota</taxon>
        <taxon>Pucciniomycotina</taxon>
        <taxon>Microbotryomycetes</taxon>
        <taxon>Sporidiobolales</taxon>
        <taxon>Sporidiobolaceae</taxon>
        <taxon>Rhodotorula</taxon>
    </lineage>
</organism>
<keyword evidence="3" id="KW-1185">Reference proteome</keyword>
<feature type="region of interest" description="Disordered" evidence="1">
    <location>
        <begin position="451"/>
        <end position="536"/>
    </location>
</feature>
<comment type="caution">
    <text evidence="2">The sequence shown here is derived from an EMBL/GenBank/DDBJ whole genome shotgun (WGS) entry which is preliminary data.</text>
</comment>
<dbReference type="EMBL" id="BQKY01000006">
    <property type="protein sequence ID" value="GJN90173.1"/>
    <property type="molecule type" value="Genomic_DNA"/>
</dbReference>
<dbReference type="AlphaFoldDB" id="A0AAV5GNA7"/>
<evidence type="ECO:0000256" key="1">
    <source>
        <dbReference type="SAM" id="MobiDB-lite"/>
    </source>
</evidence>
<proteinExistence type="predicted"/>